<sequence length="60" mass="6683">VVSSSYTTQRENTTLRSPPSVFDVVYGQPGWQSDFTDDEYVFCDPDAIRPGYLILYGTGA</sequence>
<dbReference type="Proteomes" id="UP000054538">
    <property type="component" value="Unassembled WGS sequence"/>
</dbReference>
<feature type="non-terminal residue" evidence="1">
    <location>
        <position position="60"/>
    </location>
</feature>
<protein>
    <submittedName>
        <fullName evidence="1">Uncharacterized protein</fullName>
    </submittedName>
</protein>
<evidence type="ECO:0000313" key="1">
    <source>
        <dbReference type="EMBL" id="KIK73288.1"/>
    </source>
</evidence>
<dbReference type="EMBL" id="KN829913">
    <property type="protein sequence ID" value="KIK73288.1"/>
    <property type="molecule type" value="Genomic_DNA"/>
</dbReference>
<accession>A0A0D0CCR5</accession>
<dbReference type="AlphaFoldDB" id="A0A0D0CCR5"/>
<name>A0A0D0CCR5_9AGAM</name>
<organism evidence="1 2">
    <name type="scientific">Paxillus rubicundulus Ve08.2h10</name>
    <dbReference type="NCBI Taxonomy" id="930991"/>
    <lineage>
        <taxon>Eukaryota</taxon>
        <taxon>Fungi</taxon>
        <taxon>Dikarya</taxon>
        <taxon>Basidiomycota</taxon>
        <taxon>Agaricomycotina</taxon>
        <taxon>Agaricomycetes</taxon>
        <taxon>Agaricomycetidae</taxon>
        <taxon>Boletales</taxon>
        <taxon>Paxilineae</taxon>
        <taxon>Paxillaceae</taxon>
        <taxon>Paxillus</taxon>
    </lineage>
</organism>
<reference evidence="2" key="2">
    <citation type="submission" date="2015-01" db="EMBL/GenBank/DDBJ databases">
        <title>Evolutionary Origins and Diversification of the Mycorrhizal Mutualists.</title>
        <authorList>
            <consortium name="DOE Joint Genome Institute"/>
            <consortium name="Mycorrhizal Genomics Consortium"/>
            <person name="Kohler A."/>
            <person name="Kuo A."/>
            <person name="Nagy L.G."/>
            <person name="Floudas D."/>
            <person name="Copeland A."/>
            <person name="Barry K.W."/>
            <person name="Cichocki N."/>
            <person name="Veneault-Fourrey C."/>
            <person name="LaButti K."/>
            <person name="Lindquist E.A."/>
            <person name="Lipzen A."/>
            <person name="Lundell T."/>
            <person name="Morin E."/>
            <person name="Murat C."/>
            <person name="Riley R."/>
            <person name="Ohm R."/>
            <person name="Sun H."/>
            <person name="Tunlid A."/>
            <person name="Henrissat B."/>
            <person name="Grigoriev I.V."/>
            <person name="Hibbett D.S."/>
            <person name="Martin F."/>
        </authorList>
    </citation>
    <scope>NUCLEOTIDE SEQUENCE [LARGE SCALE GENOMIC DNA]</scope>
    <source>
        <strain evidence="2">Ve08.2h10</strain>
    </source>
</reference>
<dbReference type="Gene3D" id="3.90.228.10">
    <property type="match status" value="1"/>
</dbReference>
<proteinExistence type="predicted"/>
<evidence type="ECO:0000313" key="2">
    <source>
        <dbReference type="Proteomes" id="UP000054538"/>
    </source>
</evidence>
<keyword evidence="2" id="KW-1185">Reference proteome</keyword>
<dbReference type="HOGENOM" id="CLU_2948194_0_0_1"/>
<dbReference type="OrthoDB" id="5153512at2759"/>
<dbReference type="InParanoid" id="A0A0D0CCR5"/>
<reference evidence="1 2" key="1">
    <citation type="submission" date="2014-04" db="EMBL/GenBank/DDBJ databases">
        <authorList>
            <consortium name="DOE Joint Genome Institute"/>
            <person name="Kuo A."/>
            <person name="Kohler A."/>
            <person name="Jargeat P."/>
            <person name="Nagy L.G."/>
            <person name="Floudas D."/>
            <person name="Copeland A."/>
            <person name="Barry K.W."/>
            <person name="Cichocki N."/>
            <person name="Veneault-Fourrey C."/>
            <person name="LaButti K."/>
            <person name="Lindquist E.A."/>
            <person name="Lipzen A."/>
            <person name="Lundell T."/>
            <person name="Morin E."/>
            <person name="Murat C."/>
            <person name="Sun H."/>
            <person name="Tunlid A."/>
            <person name="Henrissat B."/>
            <person name="Grigoriev I.V."/>
            <person name="Hibbett D.S."/>
            <person name="Martin F."/>
            <person name="Nordberg H.P."/>
            <person name="Cantor M.N."/>
            <person name="Hua S.X."/>
        </authorList>
    </citation>
    <scope>NUCLEOTIDE SEQUENCE [LARGE SCALE GENOMIC DNA]</scope>
    <source>
        <strain evidence="1 2">Ve08.2h10</strain>
    </source>
</reference>
<gene>
    <name evidence="1" type="ORF">PAXRUDRAFT_178825</name>
</gene>